<name>A0A517T794_9PLAN</name>
<feature type="region of interest" description="Disordered" evidence="7">
    <location>
        <begin position="170"/>
        <end position="189"/>
    </location>
</feature>
<dbReference type="InterPro" id="IPR035874">
    <property type="entry name" value="IDS"/>
</dbReference>
<keyword evidence="10" id="KW-1185">Reference proteome</keyword>
<dbReference type="PANTHER" id="PTHR45953">
    <property type="entry name" value="IDURONATE 2-SULFATASE"/>
    <property type="match status" value="1"/>
</dbReference>
<proteinExistence type="inferred from homology"/>
<dbReference type="InterPro" id="IPR000917">
    <property type="entry name" value="Sulfatase_N"/>
</dbReference>
<keyword evidence="5 9" id="KW-0378">Hydrolase</keyword>
<dbReference type="KEGG" id="chya:V22_14720"/>
<evidence type="ECO:0000256" key="5">
    <source>
        <dbReference type="ARBA" id="ARBA00022801"/>
    </source>
</evidence>
<comment type="similarity">
    <text evidence="2">Belongs to the sulfatase family.</text>
</comment>
<feature type="domain" description="Sulfatase N-terminal" evidence="8">
    <location>
        <begin position="29"/>
        <end position="409"/>
    </location>
</feature>
<dbReference type="EMBL" id="CP036316">
    <property type="protein sequence ID" value="QDT64241.1"/>
    <property type="molecule type" value="Genomic_DNA"/>
</dbReference>
<dbReference type="Proteomes" id="UP000319976">
    <property type="component" value="Chromosome"/>
</dbReference>
<keyword evidence="3" id="KW-0479">Metal-binding</keyword>
<evidence type="ECO:0000256" key="2">
    <source>
        <dbReference type="ARBA" id="ARBA00008779"/>
    </source>
</evidence>
<dbReference type="CDD" id="cd16030">
    <property type="entry name" value="iduronate-2-sulfatase"/>
    <property type="match status" value="1"/>
</dbReference>
<evidence type="ECO:0000256" key="3">
    <source>
        <dbReference type="ARBA" id="ARBA00022723"/>
    </source>
</evidence>
<evidence type="ECO:0000313" key="9">
    <source>
        <dbReference type="EMBL" id="QDT64241.1"/>
    </source>
</evidence>
<protein>
    <submittedName>
        <fullName evidence="9">Arylsulfatase</fullName>
        <ecNumber evidence="9">3.1.6.1</ecNumber>
    </submittedName>
</protein>
<evidence type="ECO:0000256" key="1">
    <source>
        <dbReference type="ARBA" id="ARBA00001913"/>
    </source>
</evidence>
<comment type="cofactor">
    <cofactor evidence="1">
        <name>Ca(2+)</name>
        <dbReference type="ChEBI" id="CHEBI:29108"/>
    </cofactor>
</comment>
<dbReference type="InterPro" id="IPR017850">
    <property type="entry name" value="Alkaline_phosphatase_core_sf"/>
</dbReference>
<organism evidence="9 10">
    <name type="scientific">Calycomorphotria hydatis</name>
    <dbReference type="NCBI Taxonomy" id="2528027"/>
    <lineage>
        <taxon>Bacteria</taxon>
        <taxon>Pseudomonadati</taxon>
        <taxon>Planctomycetota</taxon>
        <taxon>Planctomycetia</taxon>
        <taxon>Planctomycetales</taxon>
        <taxon>Planctomycetaceae</taxon>
        <taxon>Calycomorphotria</taxon>
    </lineage>
</organism>
<evidence type="ECO:0000256" key="6">
    <source>
        <dbReference type="ARBA" id="ARBA00022837"/>
    </source>
</evidence>
<dbReference type="GO" id="GO:0004065">
    <property type="term" value="F:arylsulfatase activity"/>
    <property type="evidence" value="ECO:0007669"/>
    <property type="project" value="UniProtKB-EC"/>
</dbReference>
<dbReference type="Pfam" id="PF00884">
    <property type="entry name" value="Sulfatase"/>
    <property type="match status" value="1"/>
</dbReference>
<dbReference type="GO" id="GO:0004423">
    <property type="term" value="F:iduronate-2-sulfatase activity"/>
    <property type="evidence" value="ECO:0007669"/>
    <property type="project" value="InterPro"/>
</dbReference>
<sequence length="501" mass="56530">MHRFVFLILCITLSVICGDGKSLGADERPNVLFIAVDDLNDWVGCLGGHPQTLTPHIDQLAQRGVLFTNAHCASPACNPSRAAIFSGQYPDKTDVWSNSSPRITKQIPRQSFLTAAFENAGYHTIGTGKLLHSDRNTEKIFQTYASEPAYFSPMEHKECFYTDEELPSKGTSHPRHIATDPNGKEIVLPLNGMRSDRSPERNSPESFDWGPFDVNNDQMADAQNASWAINHLKELPDGPVFMGVGFFRPHIPMWAPRAYFERFEAIDIELPAIQKNDVADLSSIARDLALMPYTAGSHATVVEYDQWRKAIAGYLACITFIDDQIGRLITALDESSASENTYIVLWSDHGWHLGEKEHWGKWTGWERATRVPMIIVPPKSLADDFASAGSHCDEPVSLIDLYPTLMELCQVKTSVQLDGSSLVPLLKKPNMETDRTVFTVFNEGNVTLRNNRWRYIRYEDGSEELYDHSTDPHEWYNLAGKKDYRSQVERMATLANQFLNR</sequence>
<dbReference type="PANTHER" id="PTHR45953:SF1">
    <property type="entry name" value="IDURONATE 2-SULFATASE"/>
    <property type="match status" value="1"/>
</dbReference>
<dbReference type="GO" id="GO:0005737">
    <property type="term" value="C:cytoplasm"/>
    <property type="evidence" value="ECO:0007669"/>
    <property type="project" value="TreeGrafter"/>
</dbReference>
<gene>
    <name evidence="9" type="ORF">V22_14720</name>
</gene>
<dbReference type="EC" id="3.1.6.1" evidence="9"/>
<dbReference type="Gene3D" id="3.40.720.10">
    <property type="entry name" value="Alkaline Phosphatase, subunit A"/>
    <property type="match status" value="1"/>
</dbReference>
<evidence type="ECO:0000259" key="8">
    <source>
        <dbReference type="Pfam" id="PF00884"/>
    </source>
</evidence>
<dbReference type="SUPFAM" id="SSF53649">
    <property type="entry name" value="Alkaline phosphatase-like"/>
    <property type="match status" value="1"/>
</dbReference>
<dbReference type="RefSeq" id="WP_145261234.1">
    <property type="nucleotide sequence ID" value="NZ_CP036316.1"/>
</dbReference>
<evidence type="ECO:0000256" key="4">
    <source>
        <dbReference type="ARBA" id="ARBA00022729"/>
    </source>
</evidence>
<dbReference type="AlphaFoldDB" id="A0A517T794"/>
<evidence type="ECO:0000313" key="10">
    <source>
        <dbReference type="Proteomes" id="UP000319976"/>
    </source>
</evidence>
<dbReference type="GO" id="GO:0046872">
    <property type="term" value="F:metal ion binding"/>
    <property type="evidence" value="ECO:0007669"/>
    <property type="project" value="UniProtKB-KW"/>
</dbReference>
<evidence type="ECO:0000256" key="7">
    <source>
        <dbReference type="SAM" id="MobiDB-lite"/>
    </source>
</evidence>
<keyword evidence="4" id="KW-0732">Signal</keyword>
<dbReference type="OrthoDB" id="236884at2"/>
<accession>A0A517T794</accession>
<reference evidence="9 10" key="1">
    <citation type="submission" date="2019-02" db="EMBL/GenBank/DDBJ databases">
        <title>Deep-cultivation of Planctomycetes and their phenomic and genomic characterization uncovers novel biology.</title>
        <authorList>
            <person name="Wiegand S."/>
            <person name="Jogler M."/>
            <person name="Boedeker C."/>
            <person name="Pinto D."/>
            <person name="Vollmers J."/>
            <person name="Rivas-Marin E."/>
            <person name="Kohn T."/>
            <person name="Peeters S.H."/>
            <person name="Heuer A."/>
            <person name="Rast P."/>
            <person name="Oberbeckmann S."/>
            <person name="Bunk B."/>
            <person name="Jeske O."/>
            <person name="Meyerdierks A."/>
            <person name="Storesund J.E."/>
            <person name="Kallscheuer N."/>
            <person name="Luecker S."/>
            <person name="Lage O.M."/>
            <person name="Pohl T."/>
            <person name="Merkel B.J."/>
            <person name="Hornburger P."/>
            <person name="Mueller R.-W."/>
            <person name="Bruemmer F."/>
            <person name="Labrenz M."/>
            <person name="Spormann A.M."/>
            <person name="Op den Camp H."/>
            <person name="Overmann J."/>
            <person name="Amann R."/>
            <person name="Jetten M.S.M."/>
            <person name="Mascher T."/>
            <person name="Medema M.H."/>
            <person name="Devos D.P."/>
            <person name="Kaster A.-K."/>
            <person name="Ovreas L."/>
            <person name="Rohde M."/>
            <person name="Galperin M.Y."/>
            <person name="Jogler C."/>
        </authorList>
    </citation>
    <scope>NUCLEOTIDE SEQUENCE [LARGE SCALE GENOMIC DNA]</scope>
    <source>
        <strain evidence="9 10">V22</strain>
    </source>
</reference>
<keyword evidence="6" id="KW-0106">Calcium</keyword>